<name>A0ABQ3GV33_9GAMM</name>
<organism evidence="3 4">
    <name type="scientific">Psychrobacter glaciei</name>
    <dbReference type="NCBI Taxonomy" id="619771"/>
    <lineage>
        <taxon>Bacteria</taxon>
        <taxon>Pseudomonadati</taxon>
        <taxon>Pseudomonadota</taxon>
        <taxon>Gammaproteobacteria</taxon>
        <taxon>Moraxellales</taxon>
        <taxon>Moraxellaceae</taxon>
        <taxon>Psychrobacter</taxon>
    </lineage>
</organism>
<dbReference type="PROSITE" id="PS51278">
    <property type="entry name" value="GATASE_TYPE_2"/>
    <property type="match status" value="1"/>
</dbReference>
<dbReference type="Gene3D" id="3.60.20.10">
    <property type="entry name" value="Glutamine Phosphoribosylpyrophosphate, subunit 1, domain 1"/>
    <property type="match status" value="1"/>
</dbReference>
<keyword evidence="4" id="KW-1185">Reference proteome</keyword>
<dbReference type="InterPro" id="IPR029055">
    <property type="entry name" value="Ntn_hydrolases_N"/>
</dbReference>
<dbReference type="PANTHER" id="PTHR42824">
    <property type="entry name" value="GLUTAMINE AMIDOTRANSFERASE"/>
    <property type="match status" value="1"/>
</dbReference>
<accession>A0ABQ3GV33</accession>
<sequence length="307" mass="34305">MCQLLGMNCNTPTDIGFSFAGFRKRGGMTDSHEDGFGIAFFERSECANDDSSKRDESANASTGLRLFHDNRPSHLSPVADLVNNYPIKAMNVIAHIRKATQGQNCLANTHPFVREVWGEQWVFAHNGQMNSEFIKRCQRLQDNGNASHCQPVGNTDSEMAFCYLVNRLKSSFKSRPDDQTLFNFLTTQCRYLSANGLFNCLISNGRWQLAYAGSLLFYLTRQAPFGEAKLSDDDLAINFGDVTTDQDKVTILVTVPLTENEKWQQLAVNECLIFQDGEILFKDSPSQRKFLTIEEGIAVARAVGASV</sequence>
<protein>
    <submittedName>
        <fullName evidence="3">Class II glutamine amidotransferase</fullName>
    </submittedName>
</protein>
<reference evidence="4" key="1">
    <citation type="journal article" date="2019" name="Int. J. Syst. Evol. Microbiol.">
        <title>The Global Catalogue of Microorganisms (GCM) 10K type strain sequencing project: providing services to taxonomists for standard genome sequencing and annotation.</title>
        <authorList>
            <consortium name="The Broad Institute Genomics Platform"/>
            <consortium name="The Broad Institute Genome Sequencing Center for Infectious Disease"/>
            <person name="Wu L."/>
            <person name="Ma J."/>
        </authorList>
    </citation>
    <scope>NUCLEOTIDE SEQUENCE [LARGE SCALE GENOMIC DNA]</scope>
    <source>
        <strain evidence="4">KCTC 42280</strain>
    </source>
</reference>
<dbReference type="SUPFAM" id="SSF56235">
    <property type="entry name" value="N-terminal nucleophile aminohydrolases (Ntn hydrolases)"/>
    <property type="match status" value="1"/>
</dbReference>
<dbReference type="CDD" id="cd01908">
    <property type="entry name" value="YafJ"/>
    <property type="match status" value="1"/>
</dbReference>
<gene>
    <name evidence="3" type="ORF">GCM10016272_27550</name>
</gene>
<dbReference type="InterPro" id="IPR026869">
    <property type="entry name" value="EgtC-like"/>
</dbReference>
<evidence type="ECO:0000256" key="1">
    <source>
        <dbReference type="ARBA" id="ARBA00022962"/>
    </source>
</evidence>
<evidence type="ECO:0000259" key="2">
    <source>
        <dbReference type="PROSITE" id="PS51278"/>
    </source>
</evidence>
<dbReference type="EMBL" id="BMZR01000011">
    <property type="protein sequence ID" value="GHD38408.1"/>
    <property type="molecule type" value="Genomic_DNA"/>
</dbReference>
<dbReference type="RefSeq" id="WP_189586999.1">
    <property type="nucleotide sequence ID" value="NZ_BMZR01000011.1"/>
</dbReference>
<dbReference type="Proteomes" id="UP000610203">
    <property type="component" value="Unassembled WGS sequence"/>
</dbReference>
<dbReference type="InterPro" id="IPR017932">
    <property type="entry name" value="GATase_2_dom"/>
</dbReference>
<dbReference type="PANTHER" id="PTHR42824:SF1">
    <property type="entry name" value="GLUTAMINE AMIDOTRANSFERASE YAFJ-RELATED"/>
    <property type="match status" value="1"/>
</dbReference>
<feature type="domain" description="Glutamine amidotransferase type-2" evidence="2">
    <location>
        <begin position="2"/>
        <end position="307"/>
    </location>
</feature>
<comment type="caution">
    <text evidence="3">The sequence shown here is derived from an EMBL/GenBank/DDBJ whole genome shotgun (WGS) entry which is preliminary data.</text>
</comment>
<evidence type="ECO:0000313" key="3">
    <source>
        <dbReference type="EMBL" id="GHD38408.1"/>
    </source>
</evidence>
<evidence type="ECO:0000313" key="4">
    <source>
        <dbReference type="Proteomes" id="UP000610203"/>
    </source>
</evidence>
<proteinExistence type="predicted"/>
<dbReference type="Pfam" id="PF13230">
    <property type="entry name" value="GATase_4"/>
    <property type="match status" value="1"/>
</dbReference>
<keyword evidence="1 3" id="KW-0315">Glutamine amidotransferase</keyword>